<protein>
    <submittedName>
        <fullName evidence="1">Uncharacterized protein</fullName>
    </submittedName>
</protein>
<reference evidence="1" key="1">
    <citation type="submission" date="2022-11" db="EMBL/GenBank/DDBJ databases">
        <authorList>
            <person name="Morgan W.R."/>
            <person name="Tartar A."/>
        </authorList>
    </citation>
    <scope>NUCLEOTIDE SEQUENCE</scope>
    <source>
        <strain evidence="1">ARSEF 373</strain>
    </source>
</reference>
<dbReference type="AlphaFoldDB" id="A0AAV2Z4J5"/>
<accession>A0AAV2Z4J5</accession>
<gene>
    <name evidence="1" type="ORF">N0F65_001831</name>
</gene>
<dbReference type="EMBL" id="DAKRPA010000050">
    <property type="protein sequence ID" value="DBA01326.1"/>
    <property type="molecule type" value="Genomic_DNA"/>
</dbReference>
<reference evidence="1" key="2">
    <citation type="journal article" date="2023" name="Microbiol Resour">
        <title>Decontamination and Annotation of the Draft Genome Sequence of the Oomycete Lagenidium giganteum ARSEF 373.</title>
        <authorList>
            <person name="Morgan W.R."/>
            <person name="Tartar A."/>
        </authorList>
    </citation>
    <scope>NUCLEOTIDE SEQUENCE</scope>
    <source>
        <strain evidence="1">ARSEF 373</strain>
    </source>
</reference>
<proteinExistence type="predicted"/>
<organism evidence="1 2">
    <name type="scientific">Lagenidium giganteum</name>
    <dbReference type="NCBI Taxonomy" id="4803"/>
    <lineage>
        <taxon>Eukaryota</taxon>
        <taxon>Sar</taxon>
        <taxon>Stramenopiles</taxon>
        <taxon>Oomycota</taxon>
        <taxon>Peronosporomycetes</taxon>
        <taxon>Pythiales</taxon>
        <taxon>Pythiaceae</taxon>
    </lineage>
</organism>
<sequence length="243" mass="27319">MVPLAPVDASLLSLVSVADCNVPELKGYCPVTFQQGHGPQDWASLVRGHVFYRASYESKVFMFVSEAQRRRFLAEPVRYVNQHLPIKLPPEVADVLAKNYPGRLEQELSGLLNQTLLTLGSARPKYLCIDPRASACFFLALCFKTHAKKLPDRIRRHYETQRSTFEAECRLCKDLKRALTPVNASCGTPIKGIRAAKGIDNQQATPSHDDLEELRRRFDAVVGSTPSEARTRALERFLAYAQM</sequence>
<dbReference type="Proteomes" id="UP001146120">
    <property type="component" value="Unassembled WGS sequence"/>
</dbReference>
<comment type="caution">
    <text evidence="1">The sequence shown here is derived from an EMBL/GenBank/DDBJ whole genome shotgun (WGS) entry which is preliminary data.</text>
</comment>
<evidence type="ECO:0000313" key="2">
    <source>
        <dbReference type="Proteomes" id="UP001146120"/>
    </source>
</evidence>
<name>A0AAV2Z4J5_9STRA</name>
<keyword evidence="2" id="KW-1185">Reference proteome</keyword>
<evidence type="ECO:0000313" key="1">
    <source>
        <dbReference type="EMBL" id="DBA01326.1"/>
    </source>
</evidence>